<evidence type="ECO:0000256" key="1">
    <source>
        <dbReference type="SAM" id="MobiDB-lite"/>
    </source>
</evidence>
<feature type="region of interest" description="Disordered" evidence="1">
    <location>
        <begin position="1"/>
        <end position="21"/>
    </location>
</feature>
<dbReference type="InterPro" id="IPR006527">
    <property type="entry name" value="F-box-assoc_dom_typ1"/>
</dbReference>
<feature type="compositionally biased region" description="Acidic residues" evidence="1">
    <location>
        <begin position="1"/>
        <end position="11"/>
    </location>
</feature>
<dbReference type="EMBL" id="OX451736">
    <property type="protein sequence ID" value="CAI8590766.1"/>
    <property type="molecule type" value="Genomic_DNA"/>
</dbReference>
<dbReference type="Gene3D" id="1.20.1280.50">
    <property type="match status" value="1"/>
</dbReference>
<dbReference type="InterPro" id="IPR017451">
    <property type="entry name" value="F-box-assoc_interact_dom"/>
</dbReference>
<dbReference type="Pfam" id="PF00646">
    <property type="entry name" value="F-box"/>
    <property type="match status" value="1"/>
</dbReference>
<sequence length="404" mass="45559">MALSSDTDDSNDGGSSDPLTVETAATKRQRFNFSDGTLTSPVPSSSDTTPLATLPFEIMVEILSRLPVKFLMQLQSVCKSWKSLISDPKFAKKHFRLSRTHHHLLLTYTNPSREFVLTAYPVSSVFTQVTATATQLEYPLNNRNRFDLIVDSCHGIICFALDQRFALLWNPSIRKFTKLPSLDNPKLKGSYTIYGFGFGYHLFSDCYKVVAVYCYESDGSYKTQVKVLTLGANAWRRIQDFPSGVPFDASGKFVSGTINWLASRDSYSSWVIVSLDLDKESYQELLQPDYGQVTVVTLSLGVLRECLCILSHSDTFSDVWLMTEYGNKDSWTKLFHVPYTGDVGSWPYTKALYVFEDDKVLLECQSGLVVYNARDATFKTPEIQNINGWMVPEIYQESLISPCS</sequence>
<dbReference type="InterPro" id="IPR001810">
    <property type="entry name" value="F-box_dom"/>
</dbReference>
<evidence type="ECO:0000259" key="2">
    <source>
        <dbReference type="PROSITE" id="PS50181"/>
    </source>
</evidence>
<organism evidence="3 4">
    <name type="scientific">Vicia faba</name>
    <name type="common">Broad bean</name>
    <name type="synonym">Faba vulgaris</name>
    <dbReference type="NCBI Taxonomy" id="3906"/>
    <lineage>
        <taxon>Eukaryota</taxon>
        <taxon>Viridiplantae</taxon>
        <taxon>Streptophyta</taxon>
        <taxon>Embryophyta</taxon>
        <taxon>Tracheophyta</taxon>
        <taxon>Spermatophyta</taxon>
        <taxon>Magnoliopsida</taxon>
        <taxon>eudicotyledons</taxon>
        <taxon>Gunneridae</taxon>
        <taxon>Pentapetalae</taxon>
        <taxon>rosids</taxon>
        <taxon>fabids</taxon>
        <taxon>Fabales</taxon>
        <taxon>Fabaceae</taxon>
        <taxon>Papilionoideae</taxon>
        <taxon>50 kb inversion clade</taxon>
        <taxon>NPAAA clade</taxon>
        <taxon>Hologalegina</taxon>
        <taxon>IRL clade</taxon>
        <taxon>Fabeae</taxon>
        <taxon>Vicia</taxon>
    </lineage>
</organism>
<feature type="domain" description="F-box" evidence="2">
    <location>
        <begin position="48"/>
        <end position="94"/>
    </location>
</feature>
<evidence type="ECO:0000313" key="3">
    <source>
        <dbReference type="EMBL" id="CAI8590766.1"/>
    </source>
</evidence>
<dbReference type="Proteomes" id="UP001157006">
    <property type="component" value="Chromosome 1L"/>
</dbReference>
<name>A0AAV0YYA7_VICFA</name>
<dbReference type="CDD" id="cd22157">
    <property type="entry name" value="F-box_AtFBW1-like"/>
    <property type="match status" value="1"/>
</dbReference>
<accession>A0AAV0YYA7</accession>
<dbReference type="SMART" id="SM00256">
    <property type="entry name" value="FBOX"/>
    <property type="match status" value="1"/>
</dbReference>
<dbReference type="NCBIfam" id="TIGR01640">
    <property type="entry name" value="F_box_assoc_1"/>
    <property type="match status" value="1"/>
</dbReference>
<protein>
    <recommendedName>
        <fullName evidence="2">F-box domain-containing protein</fullName>
    </recommendedName>
</protein>
<dbReference type="Pfam" id="PF07734">
    <property type="entry name" value="FBA_1"/>
    <property type="match status" value="1"/>
</dbReference>
<dbReference type="AlphaFoldDB" id="A0AAV0YYA7"/>
<dbReference type="PANTHER" id="PTHR31672:SF10">
    <property type="entry name" value="F-BOX DOMAIN-CONTAINING PROTEIN"/>
    <property type="match status" value="1"/>
</dbReference>
<dbReference type="SUPFAM" id="SSF81383">
    <property type="entry name" value="F-box domain"/>
    <property type="match status" value="1"/>
</dbReference>
<evidence type="ECO:0000313" key="4">
    <source>
        <dbReference type="Proteomes" id="UP001157006"/>
    </source>
</evidence>
<proteinExistence type="predicted"/>
<dbReference type="InterPro" id="IPR036047">
    <property type="entry name" value="F-box-like_dom_sf"/>
</dbReference>
<dbReference type="PROSITE" id="PS50181">
    <property type="entry name" value="FBOX"/>
    <property type="match status" value="1"/>
</dbReference>
<reference evidence="3 4" key="1">
    <citation type="submission" date="2023-01" db="EMBL/GenBank/DDBJ databases">
        <authorList>
            <person name="Kreplak J."/>
        </authorList>
    </citation>
    <scope>NUCLEOTIDE SEQUENCE [LARGE SCALE GENOMIC DNA]</scope>
</reference>
<dbReference type="PANTHER" id="PTHR31672">
    <property type="entry name" value="BNACNNG10540D PROTEIN"/>
    <property type="match status" value="1"/>
</dbReference>
<dbReference type="InterPro" id="IPR050796">
    <property type="entry name" value="SCF_F-box_component"/>
</dbReference>
<gene>
    <name evidence="3" type="ORF">VFH_I456720</name>
</gene>
<keyword evidence="4" id="KW-1185">Reference proteome</keyword>